<name>A0A922IFG3_DERFA</name>
<reference evidence="2" key="2">
    <citation type="journal article" date="2022" name="Res Sq">
        <title>Comparative Genomics Reveals Insights into the Divergent Evolution of Astigmatic Mites and Household Pest Adaptations.</title>
        <authorList>
            <person name="Xiong Q."/>
            <person name="Wan A.T.-Y."/>
            <person name="Liu X.-Y."/>
            <person name="Fung C.S.-H."/>
            <person name="Xiao X."/>
            <person name="Malainual N."/>
            <person name="Hou J."/>
            <person name="Wang L."/>
            <person name="Wang M."/>
            <person name="Yang K."/>
            <person name="Cui Y."/>
            <person name="Leung E."/>
            <person name="Nong W."/>
            <person name="Shin S.-K."/>
            <person name="Au S."/>
            <person name="Jeong K.Y."/>
            <person name="Chew F.T."/>
            <person name="Hui J."/>
            <person name="Leung T.F."/>
            <person name="Tungtrongchitr A."/>
            <person name="Zhong N."/>
            <person name="Liu Z."/>
            <person name="Tsui S."/>
        </authorList>
    </citation>
    <scope>NUCLEOTIDE SEQUENCE</scope>
    <source>
        <strain evidence="2">Derf</strain>
        <tissue evidence="2">Whole organism</tissue>
    </source>
</reference>
<evidence type="ECO:0000313" key="3">
    <source>
        <dbReference type="Proteomes" id="UP000790347"/>
    </source>
</evidence>
<evidence type="ECO:0000313" key="2">
    <source>
        <dbReference type="EMBL" id="KAH9530345.1"/>
    </source>
</evidence>
<dbReference type="AlphaFoldDB" id="A0A922IFG3"/>
<accession>A0A922IFG3</accession>
<proteinExistence type="predicted"/>
<gene>
    <name evidence="2" type="primary">RCBTB2_5</name>
    <name evidence="2" type="ORF">DERF_004157</name>
</gene>
<evidence type="ECO:0000256" key="1">
    <source>
        <dbReference type="SAM" id="Phobius"/>
    </source>
</evidence>
<keyword evidence="1" id="KW-0472">Membrane</keyword>
<keyword evidence="3" id="KW-1185">Reference proteome</keyword>
<dbReference type="EMBL" id="ASGP02000001">
    <property type="protein sequence ID" value="KAH9530345.1"/>
    <property type="molecule type" value="Genomic_DNA"/>
</dbReference>
<keyword evidence="1" id="KW-1133">Transmembrane helix</keyword>
<dbReference type="Proteomes" id="UP000790347">
    <property type="component" value="Unassembled WGS sequence"/>
</dbReference>
<organism evidence="2 3">
    <name type="scientific">Dermatophagoides farinae</name>
    <name type="common">American house dust mite</name>
    <dbReference type="NCBI Taxonomy" id="6954"/>
    <lineage>
        <taxon>Eukaryota</taxon>
        <taxon>Metazoa</taxon>
        <taxon>Ecdysozoa</taxon>
        <taxon>Arthropoda</taxon>
        <taxon>Chelicerata</taxon>
        <taxon>Arachnida</taxon>
        <taxon>Acari</taxon>
        <taxon>Acariformes</taxon>
        <taxon>Sarcoptiformes</taxon>
        <taxon>Astigmata</taxon>
        <taxon>Psoroptidia</taxon>
        <taxon>Analgoidea</taxon>
        <taxon>Pyroglyphidae</taxon>
        <taxon>Dermatophagoidinae</taxon>
        <taxon>Dermatophagoides</taxon>
    </lineage>
</organism>
<keyword evidence="1" id="KW-0812">Transmembrane</keyword>
<sequence>MSSKTIIQTHGLRDKWRGQTNWQLDGWKNHIKVQATQAIIQSSLRIIFVGWPFQFTTIIITTNIFVFHHR</sequence>
<reference evidence="2" key="1">
    <citation type="submission" date="2013-05" db="EMBL/GenBank/DDBJ databases">
        <authorList>
            <person name="Yim A.K.Y."/>
            <person name="Chan T.F."/>
            <person name="Ji K.M."/>
            <person name="Liu X.Y."/>
            <person name="Zhou J.W."/>
            <person name="Li R.Q."/>
            <person name="Yang K.Y."/>
            <person name="Li J."/>
            <person name="Li M."/>
            <person name="Law P.T.W."/>
            <person name="Wu Y.L."/>
            <person name="Cai Z.L."/>
            <person name="Qin H."/>
            <person name="Bao Y."/>
            <person name="Leung R.K.K."/>
            <person name="Ng P.K.S."/>
            <person name="Zou J."/>
            <person name="Zhong X.J."/>
            <person name="Ran P.X."/>
            <person name="Zhong N.S."/>
            <person name="Liu Z.G."/>
            <person name="Tsui S.K.W."/>
        </authorList>
    </citation>
    <scope>NUCLEOTIDE SEQUENCE</scope>
    <source>
        <strain evidence="2">Derf</strain>
        <tissue evidence="2">Whole organism</tissue>
    </source>
</reference>
<feature type="transmembrane region" description="Helical" evidence="1">
    <location>
        <begin position="46"/>
        <end position="67"/>
    </location>
</feature>
<protein>
    <submittedName>
        <fullName evidence="2">RCC1 and BTB domain-containing protein 2, variant 2</fullName>
    </submittedName>
</protein>
<comment type="caution">
    <text evidence="2">The sequence shown here is derived from an EMBL/GenBank/DDBJ whole genome shotgun (WGS) entry which is preliminary data.</text>
</comment>